<proteinExistence type="predicted"/>
<feature type="compositionally biased region" description="Basic and acidic residues" evidence="2">
    <location>
        <begin position="85"/>
        <end position="96"/>
    </location>
</feature>
<evidence type="ECO:0000256" key="1">
    <source>
        <dbReference type="ARBA" id="ARBA00022801"/>
    </source>
</evidence>
<feature type="domain" description="Helicase C-terminal" evidence="3">
    <location>
        <begin position="1"/>
        <end position="64"/>
    </location>
</feature>
<dbReference type="Pfam" id="PF00271">
    <property type="entry name" value="Helicase_C"/>
    <property type="match status" value="1"/>
</dbReference>
<dbReference type="CDD" id="cd18793">
    <property type="entry name" value="SF2_C_SNF"/>
    <property type="match status" value="1"/>
</dbReference>
<reference evidence="4" key="1">
    <citation type="journal article" date="2022" name="Int. J. Syst. Evol. Microbiol.">
        <title>Pseudomonas aegrilactucae sp. nov. and Pseudomonas morbosilactucae sp. nov., pathogens causing bacterial rot of lettuce in Japan.</title>
        <authorList>
            <person name="Sawada H."/>
            <person name="Fujikawa T."/>
            <person name="Satou M."/>
        </authorList>
    </citation>
    <scope>NUCLEOTIDE SEQUENCE</scope>
    <source>
        <strain evidence="4">0166_1</strain>
    </source>
</reference>
<keyword evidence="1" id="KW-0378">Hydrolase</keyword>
<sequence length="96" mass="10291">MIVFTAFRRTLDHLAQRAAEHALAVVRYHGGLARTEKDAAIASFADGASILLSTEAGGEGRNLQLGTRGIPSRTSLARRAVAHGRAADRDPRRRSA</sequence>
<evidence type="ECO:0000259" key="3">
    <source>
        <dbReference type="Pfam" id="PF00271"/>
    </source>
</evidence>
<dbReference type="KEGG" id="sbae:DSM104329_04941"/>
<dbReference type="SUPFAM" id="SSF52540">
    <property type="entry name" value="P-loop containing nucleoside triphosphate hydrolases"/>
    <property type="match status" value="1"/>
</dbReference>
<dbReference type="InterPro" id="IPR049730">
    <property type="entry name" value="SNF2/RAD54-like_C"/>
</dbReference>
<dbReference type="Gene3D" id="3.40.50.300">
    <property type="entry name" value="P-loop containing nucleotide triphosphate hydrolases"/>
    <property type="match status" value="1"/>
</dbReference>
<accession>A0A9E6Y2V9</accession>
<keyword evidence="5" id="KW-1185">Reference proteome</keyword>
<protein>
    <recommendedName>
        <fullName evidence="3">Helicase C-terminal domain-containing protein</fullName>
    </recommendedName>
</protein>
<gene>
    <name evidence="4" type="ORF">DSM104329_04941</name>
</gene>
<name>A0A9E6Y2V9_9ACTN</name>
<dbReference type="EMBL" id="CP087164">
    <property type="protein sequence ID" value="UGS38512.1"/>
    <property type="molecule type" value="Genomic_DNA"/>
</dbReference>
<dbReference type="AlphaFoldDB" id="A0A9E6Y2V9"/>
<feature type="region of interest" description="Disordered" evidence="2">
    <location>
        <begin position="76"/>
        <end position="96"/>
    </location>
</feature>
<dbReference type="InterPro" id="IPR001650">
    <property type="entry name" value="Helicase_C-like"/>
</dbReference>
<dbReference type="GO" id="GO:0016787">
    <property type="term" value="F:hydrolase activity"/>
    <property type="evidence" value="ECO:0007669"/>
    <property type="project" value="UniProtKB-KW"/>
</dbReference>
<evidence type="ECO:0000313" key="5">
    <source>
        <dbReference type="Proteomes" id="UP001162834"/>
    </source>
</evidence>
<organism evidence="4 5">
    <name type="scientific">Capillimicrobium parvum</name>
    <dbReference type="NCBI Taxonomy" id="2884022"/>
    <lineage>
        <taxon>Bacteria</taxon>
        <taxon>Bacillati</taxon>
        <taxon>Actinomycetota</taxon>
        <taxon>Thermoleophilia</taxon>
        <taxon>Solirubrobacterales</taxon>
        <taxon>Capillimicrobiaceae</taxon>
        <taxon>Capillimicrobium</taxon>
    </lineage>
</organism>
<evidence type="ECO:0000313" key="4">
    <source>
        <dbReference type="EMBL" id="UGS38512.1"/>
    </source>
</evidence>
<dbReference type="InterPro" id="IPR027417">
    <property type="entry name" value="P-loop_NTPase"/>
</dbReference>
<evidence type="ECO:0000256" key="2">
    <source>
        <dbReference type="SAM" id="MobiDB-lite"/>
    </source>
</evidence>
<dbReference type="Proteomes" id="UP001162834">
    <property type="component" value="Chromosome"/>
</dbReference>